<evidence type="ECO:0000313" key="2">
    <source>
        <dbReference type="Proteomes" id="UP000187344"/>
    </source>
</evidence>
<keyword evidence="2" id="KW-1185">Reference proteome</keyword>
<protein>
    <submittedName>
        <fullName evidence="1">Uncharacterized protein</fullName>
    </submittedName>
</protein>
<accession>A0A1R0FBN5</accession>
<evidence type="ECO:0000313" key="1">
    <source>
        <dbReference type="EMBL" id="OLY44406.1"/>
    </source>
</evidence>
<dbReference type="Proteomes" id="UP000187344">
    <property type="component" value="Unassembled WGS sequence"/>
</dbReference>
<sequence>MTMQIMGFTLSLYKFEDRLHRSTMLFIKNVNKQHPFPRVLKTGKAKSGAKKEIS</sequence>
<name>A0A1R0FBN5_9HYPH</name>
<dbReference type="AlphaFoldDB" id="A0A1R0FBN5"/>
<reference evidence="1 2" key="1">
    <citation type="submission" date="2016-12" db="EMBL/GenBank/DDBJ databases">
        <title>Comparative genomics of Bartonella apis.</title>
        <authorList>
            <person name="Engel P."/>
        </authorList>
    </citation>
    <scope>NUCLEOTIDE SEQUENCE [LARGE SCALE GENOMIC DNA]</scope>
    <source>
        <strain evidence="1 2">PEB0149</strain>
    </source>
</reference>
<proteinExistence type="predicted"/>
<dbReference type="EMBL" id="LXYT01000001">
    <property type="protein sequence ID" value="OLY44406.1"/>
    <property type="molecule type" value="Genomic_DNA"/>
</dbReference>
<organism evidence="1 2">
    <name type="scientific">Bartonella apis</name>
    <dbReference type="NCBI Taxonomy" id="1686310"/>
    <lineage>
        <taxon>Bacteria</taxon>
        <taxon>Pseudomonadati</taxon>
        <taxon>Pseudomonadota</taxon>
        <taxon>Alphaproteobacteria</taxon>
        <taxon>Hyphomicrobiales</taxon>
        <taxon>Bartonellaceae</taxon>
        <taxon>Bartonella</taxon>
    </lineage>
</organism>
<gene>
    <name evidence="1" type="ORF">PEB0149_018750</name>
</gene>
<comment type="caution">
    <text evidence="1">The sequence shown here is derived from an EMBL/GenBank/DDBJ whole genome shotgun (WGS) entry which is preliminary data.</text>
</comment>